<evidence type="ECO:0000313" key="2">
    <source>
        <dbReference type="Proteomes" id="UP001057580"/>
    </source>
</evidence>
<proteinExistence type="predicted"/>
<sequence>MSTDEREQGELDREARAAFLGSGGTGVLSFTTEADESPHSIPVSYGFDATDETFYFRLAVGPESEKADLLDRGVSFVVYERSADHWESVVATGHLEHVEDEDVGTDALAGLDRSHIPMFDVFGRPSAQVTFEFYRLAPGSLTGRRETIVRE</sequence>
<dbReference type="Pfam" id="PF12900">
    <property type="entry name" value="Pyridox_ox_2"/>
    <property type="match status" value="1"/>
</dbReference>
<dbReference type="SUPFAM" id="SSF50475">
    <property type="entry name" value="FMN-binding split barrel"/>
    <property type="match status" value="1"/>
</dbReference>
<dbReference type="AlphaFoldDB" id="A0A9E7R7E4"/>
<dbReference type="KEGG" id="ssai:N0B31_09520"/>
<dbReference type="InterPro" id="IPR024747">
    <property type="entry name" value="Pyridox_Oxase-rel"/>
</dbReference>
<dbReference type="EMBL" id="CP104003">
    <property type="protein sequence ID" value="UWM56514.1"/>
    <property type="molecule type" value="Genomic_DNA"/>
</dbReference>
<dbReference type="Proteomes" id="UP001057580">
    <property type="component" value="Chromosome"/>
</dbReference>
<evidence type="ECO:0000313" key="1">
    <source>
        <dbReference type="EMBL" id="UWM56514.1"/>
    </source>
</evidence>
<accession>A0A9E7R7E4</accession>
<gene>
    <name evidence="1" type="ORF">N0B31_09520</name>
</gene>
<reference evidence="1" key="1">
    <citation type="submission" date="2022-09" db="EMBL/GenBank/DDBJ databases">
        <title>Diverse halophilic archaea isolated from saline environments.</title>
        <authorList>
            <person name="Cui H.-L."/>
        </authorList>
    </citation>
    <scope>NUCLEOTIDE SEQUENCE</scope>
    <source>
        <strain evidence="1">ZS-35-S2</strain>
    </source>
</reference>
<dbReference type="InterPro" id="IPR012349">
    <property type="entry name" value="Split_barrel_FMN-bd"/>
</dbReference>
<organism evidence="1 2">
    <name type="scientific">Salinirubellus salinus</name>
    <dbReference type="NCBI Taxonomy" id="1364945"/>
    <lineage>
        <taxon>Archaea</taxon>
        <taxon>Methanobacteriati</taxon>
        <taxon>Methanobacteriota</taxon>
        <taxon>Stenosarchaea group</taxon>
        <taxon>Halobacteria</taxon>
        <taxon>Halobacteriales</taxon>
        <taxon>Natronomonadaceae</taxon>
        <taxon>Salinirubellus</taxon>
    </lineage>
</organism>
<protein>
    <submittedName>
        <fullName evidence="1">Pyridoxamine 5'-phosphate oxidase family protein</fullName>
    </submittedName>
</protein>
<keyword evidence="2" id="KW-1185">Reference proteome</keyword>
<dbReference type="RefSeq" id="WP_260643628.1">
    <property type="nucleotide sequence ID" value="NZ_CP104003.1"/>
</dbReference>
<name>A0A9E7R7E4_9EURY</name>
<dbReference type="GeneID" id="74942660"/>
<dbReference type="Gene3D" id="2.30.110.10">
    <property type="entry name" value="Electron Transport, Fmn-binding Protein, Chain A"/>
    <property type="match status" value="1"/>
</dbReference>